<evidence type="ECO:0000313" key="3">
    <source>
        <dbReference type="Proteomes" id="UP000238479"/>
    </source>
</evidence>
<evidence type="ECO:0000313" key="2">
    <source>
        <dbReference type="EMBL" id="PRQ16017.1"/>
    </source>
</evidence>
<evidence type="ECO:0000256" key="1">
    <source>
        <dbReference type="SAM" id="Phobius"/>
    </source>
</evidence>
<proteinExistence type="predicted"/>
<organism evidence="2 3">
    <name type="scientific">Rosa chinensis</name>
    <name type="common">China rose</name>
    <dbReference type="NCBI Taxonomy" id="74649"/>
    <lineage>
        <taxon>Eukaryota</taxon>
        <taxon>Viridiplantae</taxon>
        <taxon>Streptophyta</taxon>
        <taxon>Embryophyta</taxon>
        <taxon>Tracheophyta</taxon>
        <taxon>Spermatophyta</taxon>
        <taxon>Magnoliopsida</taxon>
        <taxon>eudicotyledons</taxon>
        <taxon>Gunneridae</taxon>
        <taxon>Pentapetalae</taxon>
        <taxon>rosids</taxon>
        <taxon>fabids</taxon>
        <taxon>Rosales</taxon>
        <taxon>Rosaceae</taxon>
        <taxon>Rosoideae</taxon>
        <taxon>Rosoideae incertae sedis</taxon>
        <taxon>Rosa</taxon>
    </lineage>
</organism>
<dbReference type="EMBL" id="PDCK01000045">
    <property type="protein sequence ID" value="PRQ16017.1"/>
    <property type="molecule type" value="Genomic_DNA"/>
</dbReference>
<name>A0A2P6P254_ROSCH</name>
<keyword evidence="1" id="KW-0812">Transmembrane</keyword>
<dbReference type="Proteomes" id="UP000238479">
    <property type="component" value="Chromosome 7"/>
</dbReference>
<protein>
    <submittedName>
        <fullName evidence="2">Uncharacterized protein</fullName>
    </submittedName>
</protein>
<keyword evidence="3" id="KW-1185">Reference proteome</keyword>
<dbReference type="Gramene" id="PRQ16017">
    <property type="protein sequence ID" value="PRQ16017"/>
    <property type="gene ID" value="RchiOBHm_Chr7g0179671"/>
</dbReference>
<accession>A0A2P6P254</accession>
<keyword evidence="1" id="KW-0472">Membrane</keyword>
<keyword evidence="1" id="KW-1133">Transmembrane helix</keyword>
<feature type="transmembrane region" description="Helical" evidence="1">
    <location>
        <begin position="21"/>
        <end position="39"/>
    </location>
</feature>
<sequence length="58" mass="6901">MKLEFFSFSMRSGNREVVFKALIFSCCYYFFFLMNFGTLDYSKPSSICLLRLVLSFRV</sequence>
<comment type="caution">
    <text evidence="2">The sequence shown here is derived from an EMBL/GenBank/DDBJ whole genome shotgun (WGS) entry which is preliminary data.</text>
</comment>
<dbReference type="AlphaFoldDB" id="A0A2P6P254"/>
<reference evidence="2 3" key="1">
    <citation type="journal article" date="2018" name="Nat. Genet.">
        <title>The Rosa genome provides new insights in the design of modern roses.</title>
        <authorList>
            <person name="Bendahmane M."/>
        </authorList>
    </citation>
    <scope>NUCLEOTIDE SEQUENCE [LARGE SCALE GENOMIC DNA]</scope>
    <source>
        <strain evidence="3">cv. Old Blush</strain>
    </source>
</reference>
<gene>
    <name evidence="2" type="ORF">RchiOBHm_Chr7g0179671</name>
</gene>